<evidence type="ECO:0000313" key="3">
    <source>
        <dbReference type="Proteomes" id="UP001150569"/>
    </source>
</evidence>
<evidence type="ECO:0000313" key="2">
    <source>
        <dbReference type="EMBL" id="KAJ1929091.1"/>
    </source>
</evidence>
<sequence length="269" mass="29944">MIEEASILVSPDHSLDTVRLNTVKDAQEYRNQGSHGVHSTVRNPNNRTHHTSKSHPQDTLGTRNVRPTLEKHAQPMPRNRDQTPRRDQPAHAPTVALPRQKSHFEVIDFANLPRQASRTQMTEAPRQFAAGTTPVTKGSLQQSRSHGTDSGHHAGPIYGQRSIADGGCWARYTDGGHRDRLATSHVMAEPPATNQGPPNVVAKPSMHRDLRHRPSMPTGLPGTYDYAQQKVPAYGNDHYDIRCDQRANYPPEIMCVPPGNLRDDTWHTG</sequence>
<name>A0A9W8AJA2_9FUNG</name>
<feature type="region of interest" description="Disordered" evidence="1">
    <location>
        <begin position="115"/>
        <end position="158"/>
    </location>
</feature>
<comment type="caution">
    <text evidence="2">The sequence shown here is derived from an EMBL/GenBank/DDBJ whole genome shotgun (WGS) entry which is preliminary data.</text>
</comment>
<reference evidence="2" key="1">
    <citation type="submission" date="2022-07" db="EMBL/GenBank/DDBJ databases">
        <title>Phylogenomic reconstructions and comparative analyses of Kickxellomycotina fungi.</title>
        <authorList>
            <person name="Reynolds N.K."/>
            <person name="Stajich J.E."/>
            <person name="Barry K."/>
            <person name="Grigoriev I.V."/>
            <person name="Crous P."/>
            <person name="Smith M.E."/>
        </authorList>
    </citation>
    <scope>NUCLEOTIDE SEQUENCE</scope>
    <source>
        <strain evidence="2">RSA 861</strain>
    </source>
</reference>
<organism evidence="2 3">
    <name type="scientific">Tieghemiomyces parasiticus</name>
    <dbReference type="NCBI Taxonomy" id="78921"/>
    <lineage>
        <taxon>Eukaryota</taxon>
        <taxon>Fungi</taxon>
        <taxon>Fungi incertae sedis</taxon>
        <taxon>Zoopagomycota</taxon>
        <taxon>Kickxellomycotina</taxon>
        <taxon>Dimargaritomycetes</taxon>
        <taxon>Dimargaritales</taxon>
        <taxon>Dimargaritaceae</taxon>
        <taxon>Tieghemiomyces</taxon>
    </lineage>
</organism>
<feature type="compositionally biased region" description="Polar residues" evidence="1">
    <location>
        <begin position="133"/>
        <end position="145"/>
    </location>
</feature>
<dbReference type="EMBL" id="JANBPT010000048">
    <property type="protein sequence ID" value="KAJ1929091.1"/>
    <property type="molecule type" value="Genomic_DNA"/>
</dbReference>
<dbReference type="AlphaFoldDB" id="A0A9W8AJA2"/>
<protein>
    <submittedName>
        <fullName evidence="2">Uncharacterized protein</fullName>
    </submittedName>
</protein>
<accession>A0A9W8AJA2</accession>
<evidence type="ECO:0000256" key="1">
    <source>
        <dbReference type="SAM" id="MobiDB-lite"/>
    </source>
</evidence>
<keyword evidence="3" id="KW-1185">Reference proteome</keyword>
<feature type="compositionally biased region" description="Basic and acidic residues" evidence="1">
    <location>
        <begin position="68"/>
        <end position="89"/>
    </location>
</feature>
<proteinExistence type="predicted"/>
<dbReference type="Proteomes" id="UP001150569">
    <property type="component" value="Unassembled WGS sequence"/>
</dbReference>
<feature type="region of interest" description="Disordered" evidence="1">
    <location>
        <begin position="28"/>
        <end position="102"/>
    </location>
</feature>
<gene>
    <name evidence="2" type="ORF">IWQ60_001492</name>
</gene>